<dbReference type="EMBL" id="CP050313">
    <property type="protein sequence ID" value="QIR15766.1"/>
    <property type="molecule type" value="Genomic_DNA"/>
</dbReference>
<comment type="function">
    <text evidence="6 9">Catalyzes cyclization of the linear tetrapyrrole, hydroxymethylbilane, to the macrocyclic uroporphyrinogen III.</text>
</comment>
<dbReference type="AlphaFoldDB" id="A0A6G9QMI7"/>
<evidence type="ECO:0000313" key="12">
    <source>
        <dbReference type="Proteomes" id="UP000502608"/>
    </source>
</evidence>
<dbReference type="InterPro" id="IPR039793">
    <property type="entry name" value="UROS/Hem4"/>
</dbReference>
<comment type="catalytic activity">
    <reaction evidence="8 9">
        <text>hydroxymethylbilane = uroporphyrinogen III + H2O</text>
        <dbReference type="Rhea" id="RHEA:18965"/>
        <dbReference type="ChEBI" id="CHEBI:15377"/>
        <dbReference type="ChEBI" id="CHEBI:57308"/>
        <dbReference type="ChEBI" id="CHEBI:57845"/>
        <dbReference type="EC" id="4.2.1.75"/>
    </reaction>
</comment>
<dbReference type="UniPathway" id="UPA00251">
    <property type="reaction ID" value="UER00320"/>
</dbReference>
<dbReference type="InterPro" id="IPR003754">
    <property type="entry name" value="4pyrrol_synth_uPrphyn_synth"/>
</dbReference>
<evidence type="ECO:0000256" key="9">
    <source>
        <dbReference type="RuleBase" id="RU366031"/>
    </source>
</evidence>
<evidence type="ECO:0000256" key="7">
    <source>
        <dbReference type="ARBA" id="ARBA00040167"/>
    </source>
</evidence>
<evidence type="ECO:0000256" key="2">
    <source>
        <dbReference type="ARBA" id="ARBA00008133"/>
    </source>
</evidence>
<dbReference type="CDD" id="cd06578">
    <property type="entry name" value="HemD"/>
    <property type="match status" value="1"/>
</dbReference>
<dbReference type="PANTHER" id="PTHR38042">
    <property type="entry name" value="UROPORPHYRINOGEN-III SYNTHASE, CHLOROPLASTIC"/>
    <property type="match status" value="1"/>
</dbReference>
<keyword evidence="4 9" id="KW-0456">Lyase</keyword>
<keyword evidence="12" id="KW-1185">Reference proteome</keyword>
<dbReference type="InterPro" id="IPR036108">
    <property type="entry name" value="4pyrrol_syn_uPrphyn_synt_sf"/>
</dbReference>
<sequence>MKVLLTRPDGRNQEMIEQLETRQVAHLVTPLLGVEATQSPVPKQFYSTDNFIFISTNAVTYAAEKLQQHFPKQARYFAVGQATADALTKLGLSIFTAPESSQDSEGLLSLVQLQNVDKKSFIIVRGNGGRETLAEQLRLRGAQVDYWEVYQRTLPHYNNQAICQQWQAFGIDTIVVTSGEILANLIALMPKELFAWLRSCHIIVPSNRVELQANAYGLSNITNANGANTQAILRALSLPS</sequence>
<dbReference type="RefSeq" id="WP_167679622.1">
    <property type="nucleotide sequence ID" value="NZ_CP050313.1"/>
</dbReference>
<organism evidence="11 12">
    <name type="scientific">Shewanella aestuarii</name>
    <dbReference type="NCBI Taxonomy" id="1028752"/>
    <lineage>
        <taxon>Bacteria</taxon>
        <taxon>Pseudomonadati</taxon>
        <taxon>Pseudomonadota</taxon>
        <taxon>Gammaproteobacteria</taxon>
        <taxon>Alteromonadales</taxon>
        <taxon>Shewanellaceae</taxon>
        <taxon>Shewanella</taxon>
    </lineage>
</organism>
<dbReference type="GO" id="GO:0006780">
    <property type="term" value="P:uroporphyrinogen III biosynthetic process"/>
    <property type="evidence" value="ECO:0007669"/>
    <property type="project" value="UniProtKB-UniRule"/>
</dbReference>
<dbReference type="GO" id="GO:0006782">
    <property type="term" value="P:protoporphyrinogen IX biosynthetic process"/>
    <property type="evidence" value="ECO:0007669"/>
    <property type="project" value="UniProtKB-UniRule"/>
</dbReference>
<dbReference type="Proteomes" id="UP000502608">
    <property type="component" value="Chromosome"/>
</dbReference>
<dbReference type="GO" id="GO:0004852">
    <property type="term" value="F:uroporphyrinogen-III synthase activity"/>
    <property type="evidence" value="ECO:0007669"/>
    <property type="project" value="UniProtKB-UniRule"/>
</dbReference>
<protein>
    <recommendedName>
        <fullName evidence="7 9">Uroporphyrinogen-III synthase</fullName>
        <ecNumber evidence="3 9">4.2.1.75</ecNumber>
    </recommendedName>
</protein>
<evidence type="ECO:0000256" key="6">
    <source>
        <dbReference type="ARBA" id="ARBA00037589"/>
    </source>
</evidence>
<evidence type="ECO:0000259" key="10">
    <source>
        <dbReference type="Pfam" id="PF02602"/>
    </source>
</evidence>
<dbReference type="Gene3D" id="3.40.50.10090">
    <property type="match status" value="2"/>
</dbReference>
<dbReference type="PANTHER" id="PTHR38042:SF1">
    <property type="entry name" value="UROPORPHYRINOGEN-III SYNTHASE, CHLOROPLASTIC"/>
    <property type="match status" value="1"/>
</dbReference>
<feature type="domain" description="Tetrapyrrole biosynthesis uroporphyrinogen III synthase" evidence="10">
    <location>
        <begin position="14"/>
        <end position="232"/>
    </location>
</feature>
<evidence type="ECO:0000256" key="1">
    <source>
        <dbReference type="ARBA" id="ARBA00004772"/>
    </source>
</evidence>
<evidence type="ECO:0000256" key="5">
    <source>
        <dbReference type="ARBA" id="ARBA00023244"/>
    </source>
</evidence>
<accession>A0A6G9QMI7</accession>
<evidence type="ECO:0000256" key="3">
    <source>
        <dbReference type="ARBA" id="ARBA00013109"/>
    </source>
</evidence>
<evidence type="ECO:0000256" key="4">
    <source>
        <dbReference type="ARBA" id="ARBA00023239"/>
    </source>
</evidence>
<keyword evidence="5 9" id="KW-0627">Porphyrin biosynthesis</keyword>
<dbReference type="EC" id="4.2.1.75" evidence="3 9"/>
<proteinExistence type="inferred from homology"/>
<name>A0A6G9QMI7_9GAMM</name>
<evidence type="ECO:0000313" key="11">
    <source>
        <dbReference type="EMBL" id="QIR15766.1"/>
    </source>
</evidence>
<evidence type="ECO:0000256" key="8">
    <source>
        <dbReference type="ARBA" id="ARBA00048617"/>
    </source>
</evidence>
<comment type="pathway">
    <text evidence="1 9">Porphyrin-containing compound metabolism; protoporphyrin-IX biosynthesis; coproporphyrinogen-III from 5-aminolevulinate: step 3/4.</text>
</comment>
<dbReference type="Pfam" id="PF02602">
    <property type="entry name" value="HEM4"/>
    <property type="match status" value="1"/>
</dbReference>
<gene>
    <name evidence="11" type="ORF">HBH39_15785</name>
</gene>
<reference evidence="11 12" key="1">
    <citation type="submission" date="2020-03" db="EMBL/GenBank/DDBJ databases">
        <title>Complete genome sequence of Shewanella sp.</title>
        <authorList>
            <person name="Kim Y.-S."/>
            <person name="Kim S.-J."/>
            <person name="Jung H.-K."/>
            <person name="Kim K.-H."/>
        </authorList>
    </citation>
    <scope>NUCLEOTIDE SEQUENCE [LARGE SCALE GENOMIC DNA]</scope>
    <source>
        <strain evidence="11 12">PN3F2</strain>
    </source>
</reference>
<comment type="similarity">
    <text evidence="2 9">Belongs to the uroporphyrinogen-III synthase family.</text>
</comment>
<dbReference type="SUPFAM" id="SSF69618">
    <property type="entry name" value="HemD-like"/>
    <property type="match status" value="1"/>
</dbReference>
<dbReference type="KEGG" id="saes:HBH39_15785"/>